<keyword evidence="2" id="KW-1185">Reference proteome</keyword>
<accession>A0ABQ1WH18</accession>
<dbReference type="EMBL" id="BMGS01000001">
    <property type="protein sequence ID" value="GGG30380.1"/>
    <property type="molecule type" value="Genomic_DNA"/>
</dbReference>
<comment type="caution">
    <text evidence="1">The sequence shown here is derived from an EMBL/GenBank/DDBJ whole genome shotgun (WGS) entry which is preliminary data.</text>
</comment>
<proteinExistence type="predicted"/>
<dbReference type="Proteomes" id="UP000601361">
    <property type="component" value="Unassembled WGS sequence"/>
</dbReference>
<name>A0ABQ1WH18_9BACT</name>
<reference evidence="2" key="1">
    <citation type="journal article" date="2019" name="Int. J. Syst. Evol. Microbiol.">
        <title>The Global Catalogue of Microorganisms (GCM) 10K type strain sequencing project: providing services to taxonomists for standard genome sequencing and annotation.</title>
        <authorList>
            <consortium name="The Broad Institute Genomics Platform"/>
            <consortium name="The Broad Institute Genome Sequencing Center for Infectious Disease"/>
            <person name="Wu L."/>
            <person name="Ma J."/>
        </authorList>
    </citation>
    <scope>NUCLEOTIDE SEQUENCE [LARGE SCALE GENOMIC DNA]</scope>
    <source>
        <strain evidence="2">CGMCC 1.12990</strain>
    </source>
</reference>
<sequence length="90" mass="10354">MPPIYVLFAMRQLAIIPHPEVKITLFSWNGKYLIKLEKGPLEQTYKVSELDLTGEEDIHLLLDQDFIQAAVQRFGAMQQDLQAAFDRHGI</sequence>
<evidence type="ECO:0000313" key="1">
    <source>
        <dbReference type="EMBL" id="GGG30380.1"/>
    </source>
</evidence>
<protein>
    <submittedName>
        <fullName evidence="1">Uncharacterized protein</fullName>
    </submittedName>
</protein>
<dbReference type="RefSeq" id="WP_308428035.1">
    <property type="nucleotide sequence ID" value="NZ_BMGS01000001.1"/>
</dbReference>
<evidence type="ECO:0000313" key="2">
    <source>
        <dbReference type="Proteomes" id="UP000601361"/>
    </source>
</evidence>
<gene>
    <name evidence="1" type="ORF">GCM10011378_03760</name>
</gene>
<organism evidence="1 2">
    <name type="scientific">Hymenobacter glacieicola</name>
    <dbReference type="NCBI Taxonomy" id="1562124"/>
    <lineage>
        <taxon>Bacteria</taxon>
        <taxon>Pseudomonadati</taxon>
        <taxon>Bacteroidota</taxon>
        <taxon>Cytophagia</taxon>
        <taxon>Cytophagales</taxon>
        <taxon>Hymenobacteraceae</taxon>
        <taxon>Hymenobacter</taxon>
    </lineage>
</organism>